<dbReference type="EMBL" id="JAQQWL010000009">
    <property type="protein sequence ID" value="KAK8058069.1"/>
    <property type="molecule type" value="Genomic_DNA"/>
</dbReference>
<evidence type="ECO:0000313" key="3">
    <source>
        <dbReference type="Proteomes" id="UP001480595"/>
    </source>
</evidence>
<feature type="compositionally biased region" description="Low complexity" evidence="1">
    <location>
        <begin position="89"/>
        <end position="98"/>
    </location>
</feature>
<protein>
    <submittedName>
        <fullName evidence="2">Uncharacterized protein</fullName>
    </submittedName>
</protein>
<dbReference type="GeneID" id="92092989"/>
<name>A0ABR1UJQ3_9PEZI</name>
<evidence type="ECO:0000256" key="1">
    <source>
        <dbReference type="SAM" id="MobiDB-lite"/>
    </source>
</evidence>
<feature type="region of interest" description="Disordered" evidence="1">
    <location>
        <begin position="85"/>
        <end position="118"/>
    </location>
</feature>
<evidence type="ECO:0000313" key="2">
    <source>
        <dbReference type="EMBL" id="KAK8058069.1"/>
    </source>
</evidence>
<dbReference type="RefSeq" id="XP_066713515.1">
    <property type="nucleotide sequence ID" value="XM_066859926.1"/>
</dbReference>
<comment type="caution">
    <text evidence="2">The sequence shown here is derived from an EMBL/GenBank/DDBJ whole genome shotgun (WGS) entry which is preliminary data.</text>
</comment>
<gene>
    <name evidence="2" type="ORF">PG994_008517</name>
</gene>
<keyword evidence="3" id="KW-1185">Reference proteome</keyword>
<sequence>MVTRPTGDLGLPPRGISHMPWTPPAGGHVCWAPFSSACPDCHEYGNTEKGNRYLQDRAAHKKYGTPIWLTAKVYRRAGRLTREDDEKTTAAAAAATEAKMQRKRRIGRNTTKSDNFRRSSRANNLYSRIIDLRAADSSLLITASASDYSSG</sequence>
<reference evidence="2 3" key="1">
    <citation type="submission" date="2023-01" db="EMBL/GenBank/DDBJ databases">
        <title>Analysis of 21 Apiospora genomes using comparative genomics revels a genus with tremendous synthesis potential of carbohydrate active enzymes and secondary metabolites.</title>
        <authorList>
            <person name="Sorensen T."/>
        </authorList>
    </citation>
    <scope>NUCLEOTIDE SEQUENCE [LARGE SCALE GENOMIC DNA]</scope>
    <source>
        <strain evidence="2 3">CBS 135458</strain>
    </source>
</reference>
<dbReference type="Proteomes" id="UP001480595">
    <property type="component" value="Unassembled WGS sequence"/>
</dbReference>
<proteinExistence type="predicted"/>
<organism evidence="2 3">
    <name type="scientific">Apiospora phragmitis</name>
    <dbReference type="NCBI Taxonomy" id="2905665"/>
    <lineage>
        <taxon>Eukaryota</taxon>
        <taxon>Fungi</taxon>
        <taxon>Dikarya</taxon>
        <taxon>Ascomycota</taxon>
        <taxon>Pezizomycotina</taxon>
        <taxon>Sordariomycetes</taxon>
        <taxon>Xylariomycetidae</taxon>
        <taxon>Amphisphaeriales</taxon>
        <taxon>Apiosporaceae</taxon>
        <taxon>Apiospora</taxon>
    </lineage>
</organism>
<accession>A0ABR1UJQ3</accession>